<reference evidence="10" key="1">
    <citation type="submission" date="2022-07" db="EMBL/GenBank/DDBJ databases">
        <title>Genome analysis of Parmales, a sister group of diatoms, reveals the evolutionary specialization of diatoms from phago-mixotrophs to photoautotrophs.</title>
        <authorList>
            <person name="Ban H."/>
            <person name="Sato S."/>
            <person name="Yoshikawa S."/>
            <person name="Kazumasa Y."/>
            <person name="Nakamura Y."/>
            <person name="Ichinomiya M."/>
            <person name="Saitoh K."/>
            <person name="Sato N."/>
            <person name="Blanc-Mathieu R."/>
            <person name="Endo H."/>
            <person name="Kuwata A."/>
            <person name="Ogata H."/>
        </authorList>
    </citation>
    <scope>NUCLEOTIDE SEQUENCE</scope>
</reference>
<keyword evidence="11" id="KW-1185">Reference proteome</keyword>
<feature type="binding site" evidence="6">
    <location>
        <position position="263"/>
    </location>
    <ligand>
        <name>Mg(2+)</name>
        <dbReference type="ChEBI" id="CHEBI:18420"/>
        <label>1</label>
        <note>catalytic</note>
    </ligand>
</feature>
<name>A0A9W7CFA8_9STRA</name>
<dbReference type="PRINTS" id="PR00377">
    <property type="entry name" value="IMPHPHTASES"/>
</dbReference>
<dbReference type="Proteomes" id="UP001165082">
    <property type="component" value="Unassembled WGS sequence"/>
</dbReference>
<feature type="domain" description="UBR-type" evidence="9">
    <location>
        <begin position="335"/>
        <end position="406"/>
    </location>
</feature>
<dbReference type="AlphaFoldDB" id="A0A9W7CFA8"/>
<evidence type="ECO:0000313" key="11">
    <source>
        <dbReference type="Proteomes" id="UP001165082"/>
    </source>
</evidence>
<accession>A0A9W7CFA8</accession>
<dbReference type="EC" id="3.1.3.7" evidence="2"/>
<evidence type="ECO:0000259" key="9">
    <source>
        <dbReference type="PROSITE" id="PS51157"/>
    </source>
</evidence>
<dbReference type="CDD" id="cd19671">
    <property type="entry name" value="UBR-box_UBR4_5_6_7"/>
    <property type="match status" value="1"/>
</dbReference>
<keyword evidence="4" id="KW-0863">Zinc-finger</keyword>
<evidence type="ECO:0000256" key="7">
    <source>
        <dbReference type="PROSITE-ProRule" id="PRU00508"/>
    </source>
</evidence>
<evidence type="ECO:0000313" key="10">
    <source>
        <dbReference type="EMBL" id="GMI04665.1"/>
    </source>
</evidence>
<evidence type="ECO:0000256" key="3">
    <source>
        <dbReference type="ARBA" id="ARBA00022723"/>
    </source>
</evidence>
<dbReference type="Gene3D" id="3.30.540.10">
    <property type="entry name" value="Fructose-1,6-Bisphosphatase, subunit A, domain 1"/>
    <property type="match status" value="1"/>
</dbReference>
<feature type="binding site" evidence="6">
    <location>
        <position position="81"/>
    </location>
    <ligand>
        <name>Mg(2+)</name>
        <dbReference type="ChEBI" id="CHEBI:18420"/>
        <label>1</label>
        <note>catalytic</note>
    </ligand>
</feature>
<dbReference type="GO" id="GO:0008270">
    <property type="term" value="F:zinc ion binding"/>
    <property type="evidence" value="ECO:0007669"/>
    <property type="project" value="UniProtKB-KW"/>
</dbReference>
<comment type="caution">
    <text evidence="10">The sequence shown here is derived from an EMBL/GenBank/DDBJ whole genome shotgun (WGS) entry which is preliminary data.</text>
</comment>
<feature type="binding site" evidence="6">
    <location>
        <position position="131"/>
    </location>
    <ligand>
        <name>Mg(2+)</name>
        <dbReference type="ChEBI" id="CHEBI:18420"/>
        <label>1</label>
        <note>catalytic</note>
    </ligand>
</feature>
<evidence type="ECO:0000256" key="1">
    <source>
        <dbReference type="ARBA" id="ARBA00009759"/>
    </source>
</evidence>
<comment type="similarity">
    <text evidence="1">Belongs to the inositol monophosphatase superfamily.</text>
</comment>
<keyword evidence="5" id="KW-0862">Zinc</keyword>
<feature type="zinc finger region" description="UBR-type" evidence="7">
    <location>
        <begin position="335"/>
        <end position="406"/>
    </location>
</feature>
<evidence type="ECO:0000256" key="2">
    <source>
        <dbReference type="ARBA" id="ARBA00012633"/>
    </source>
</evidence>
<dbReference type="SUPFAM" id="SSF56655">
    <property type="entry name" value="Carbohydrate phosphatase"/>
    <property type="match status" value="1"/>
</dbReference>
<dbReference type="EMBL" id="BRXZ01000083">
    <property type="protein sequence ID" value="GMI04665.1"/>
    <property type="molecule type" value="Genomic_DNA"/>
</dbReference>
<dbReference type="Pfam" id="PF00459">
    <property type="entry name" value="Inositol_P"/>
    <property type="match status" value="1"/>
</dbReference>
<dbReference type="PANTHER" id="PTHR43028">
    <property type="entry name" value="3'(2'),5'-BISPHOSPHATE NUCLEOTIDASE 1"/>
    <property type="match status" value="1"/>
</dbReference>
<proteinExistence type="inferred from homology"/>
<dbReference type="Gene3D" id="3.40.190.80">
    <property type="match status" value="1"/>
</dbReference>
<evidence type="ECO:0000256" key="8">
    <source>
        <dbReference type="SAM" id="MobiDB-lite"/>
    </source>
</evidence>
<keyword evidence="3 6" id="KW-0479">Metal-binding</keyword>
<protein>
    <recommendedName>
        <fullName evidence="2">3'(2'),5'-bisphosphate nucleotidase</fullName>
        <ecNumber evidence="2">3.1.3.7</ecNumber>
    </recommendedName>
</protein>
<feature type="binding site" evidence="6">
    <location>
        <position position="133"/>
    </location>
    <ligand>
        <name>Mg(2+)</name>
        <dbReference type="ChEBI" id="CHEBI:18420"/>
        <label>1</label>
        <note>catalytic</note>
    </ligand>
</feature>
<sequence>MATISLHTLLATCVHMTKLANQTITTYHTNRINTGSNDLLNSKLKIEGDARSVATRADSEAQEVILRGIRERFPGVRIIAEEDEEADGCKDMVDHPPPPPICFPPDEEVIPGLESEVGRTVPFSDVTIYVDPLDGSREFVEGRVENCQCLIGVVLGSTPVAGVMNAPFFHLAYALPSSSPVIVNPKVAPFNGNKSIITTNLTNMRVGMSGDTGNEALMEIQSTLVELGCKTVDYIGGAGNKAMRLLSGEFDLVIFNFKTSLWDTCATSAVVTAAGGNVTDLYGEPIDHSPPADEEGLGNKRGVMMSRPGVPHSALADMFGNLGSMLEMKGAREPPYCSYSLTGNTTVSQPTYICLTCCPPVPGGNNLCFCPACVQKCHRGHDVMFVGNVESNCDCVENGGCKCEIESKAAADNFLRVTTAPPICCYVEADKKLGSASRLSSFSAFQIPALPPSLKACCRNLVEATKETHWLPAARALEGEGPSCPLENFAAQVFKFHLTRLQSNGTIGTSIDPATTGAEWWVQVKDISGINSATAIDIHYDKDEHLAEQFCLGSFPLFSTVTYLNAVKEANPTIVFDHTYEEPEDKGIEEIAISYPREGKQIIFDGRLLHGAPTNEVLKAAWGAAGEEGGDGEEEGERITFIVNIWVNSRPFIGELSDEVRERVGHIGECGTCEFVETGVSKVMEEEVLGGGERVRLHFVSEGATWDDEAGEEGGEEEGRMDDEEGEVDGLMLEMAPLKELPGATTRIKFKNEENCPRLVYVGGQEGDIENE</sequence>
<dbReference type="InterPro" id="IPR000760">
    <property type="entry name" value="Inositol_monophosphatase-like"/>
</dbReference>
<comment type="cofactor">
    <cofactor evidence="6">
        <name>Mg(2+)</name>
        <dbReference type="ChEBI" id="CHEBI:18420"/>
    </cofactor>
</comment>
<feature type="region of interest" description="Disordered" evidence="8">
    <location>
        <begin position="706"/>
        <end position="725"/>
    </location>
</feature>
<dbReference type="InterPro" id="IPR050725">
    <property type="entry name" value="CysQ/Inositol_MonoPase"/>
</dbReference>
<feature type="binding site" evidence="6">
    <location>
        <position position="134"/>
    </location>
    <ligand>
        <name>Mg(2+)</name>
        <dbReference type="ChEBI" id="CHEBI:18420"/>
        <label>1</label>
        <note>catalytic</note>
    </ligand>
</feature>
<dbReference type="SMART" id="SM00396">
    <property type="entry name" value="ZnF_UBR1"/>
    <property type="match status" value="1"/>
</dbReference>
<evidence type="ECO:0000256" key="6">
    <source>
        <dbReference type="PIRSR" id="PIRSR600760-2"/>
    </source>
</evidence>
<gene>
    <name evidence="10" type="ORF">TrRE_jg2759</name>
</gene>
<dbReference type="GO" id="GO:0008441">
    <property type="term" value="F:3'(2'),5'-bisphosphate nucleotidase activity"/>
    <property type="evidence" value="ECO:0007669"/>
    <property type="project" value="UniProtKB-EC"/>
</dbReference>
<dbReference type="InterPro" id="IPR003126">
    <property type="entry name" value="Znf_UBR"/>
</dbReference>
<dbReference type="PROSITE" id="PS51157">
    <property type="entry name" value="ZF_UBR"/>
    <property type="match status" value="1"/>
</dbReference>
<dbReference type="OrthoDB" id="10254945at2759"/>
<dbReference type="PANTHER" id="PTHR43028:SF5">
    <property type="entry name" value="3'(2'),5'-BISPHOSPHATE NUCLEOTIDASE 1"/>
    <property type="match status" value="1"/>
</dbReference>
<keyword evidence="6" id="KW-0460">Magnesium</keyword>
<evidence type="ECO:0000256" key="4">
    <source>
        <dbReference type="ARBA" id="ARBA00022771"/>
    </source>
</evidence>
<organism evidence="10 11">
    <name type="scientific">Triparma retinervis</name>
    <dbReference type="NCBI Taxonomy" id="2557542"/>
    <lineage>
        <taxon>Eukaryota</taxon>
        <taxon>Sar</taxon>
        <taxon>Stramenopiles</taxon>
        <taxon>Ochrophyta</taxon>
        <taxon>Bolidophyceae</taxon>
        <taxon>Parmales</taxon>
        <taxon>Triparmaceae</taxon>
        <taxon>Triparma</taxon>
    </lineage>
</organism>
<evidence type="ECO:0000256" key="5">
    <source>
        <dbReference type="ARBA" id="ARBA00022833"/>
    </source>
</evidence>